<evidence type="ECO:0000256" key="1">
    <source>
        <dbReference type="SAM" id="MobiDB-lite"/>
    </source>
</evidence>
<evidence type="ECO:0008006" key="6">
    <source>
        <dbReference type="Google" id="ProtNLM"/>
    </source>
</evidence>
<sequence length="901" mass="94983">MKDTPMKKRGMLRSSKVASAAGVALALTASIALPQAAYASGQVDGVAYKGVEASGDQVGFWSVDPLTTAVPLDSETPAGSGYAEVKGLAGAPGYGAAQWAYLNAEAVTANIPLVIPGSGAGQWGYETGAAGEGSKTPYVKEALYGVSAGIISDQFSEDGKSSLDTFDWSAADITPDGFEDMAKKFNEGVGDDGTLVFSFDKKSYSWSNQFLDIDYKGRQVNDSRPQLLVNGKPAPHTPVQYHLTAPAGMGINSPLIMPQSGWITVRTDANGYVPIDVFAQSANGTIKGEMRIPSMGCELNEYSHDNGTRVVGTECAGGQADVVPFSASVTVVPAVEIDTPPAAPYMECGVAYTHSASNWNWYTGIAEKDGEPAIELEARFNGKFGEVYTGPPVENTYLKLSELEASKAECAPVLVEAKECGIEATVETPERYGIAYDQTRADDIITVTARYSNGSSIGGRILEKSPTSDSYTTATPKPSYWSWTVQIPPIEKCFEAPKVTTKATGSAVKGDLVYDIATVTGDVPEGSYLLFDVYAWSGQGQRPAEPTIKGEKKIAVDAAGEFTSEGIKLDAGSWQWFATLYDADGKVIAEDQWGVDSERSEVTEPPLVAVTPVAPQQVIDTECGVVHSVSSPQVEGVTYTQTREGDHITVTATALEGYVFADGAQSVWEFDLQPDTPCLDPETEVTPVAPELIKSAECSVEDTVSTPQAEGVTYAQSREGNKVTVKATPLDGYVFADGATAEWTFEIPAAEQCPEPAKEVTPVAPVLVPATACGVEGTIAVAETEGVSYAQTREGNKVTVKATALEGYVFAEGVASEWTVEIPATEKCEPTKPVDPKPTDPKEPTEPKRPVDPVKSETVDKTNGTLARTGGVSAGLFVGLGGALLAAGAAAFFIGRKRSSA</sequence>
<dbReference type="EMBL" id="SNYA01000004">
    <property type="protein sequence ID" value="TDP92375.1"/>
    <property type="molecule type" value="Genomic_DNA"/>
</dbReference>
<dbReference type="PROSITE" id="PS51318">
    <property type="entry name" value="TAT"/>
    <property type="match status" value="1"/>
</dbReference>
<dbReference type="InterPro" id="IPR006311">
    <property type="entry name" value="TAT_signal"/>
</dbReference>
<evidence type="ECO:0000313" key="4">
    <source>
        <dbReference type="EMBL" id="TDP92375.1"/>
    </source>
</evidence>
<feature type="compositionally biased region" description="Basic and acidic residues" evidence="1">
    <location>
        <begin position="825"/>
        <end position="860"/>
    </location>
</feature>
<organism evidence="4 5">
    <name type="scientific">Leucobacter luti</name>
    <dbReference type="NCBI Taxonomy" id="340320"/>
    <lineage>
        <taxon>Bacteria</taxon>
        <taxon>Bacillati</taxon>
        <taxon>Actinomycetota</taxon>
        <taxon>Actinomycetes</taxon>
        <taxon>Micrococcales</taxon>
        <taxon>Microbacteriaceae</taxon>
        <taxon>Leucobacter</taxon>
    </lineage>
</organism>
<dbReference type="AlphaFoldDB" id="A0A4R6S174"/>
<feature type="region of interest" description="Disordered" evidence="1">
    <location>
        <begin position="825"/>
        <end position="866"/>
    </location>
</feature>
<dbReference type="Proteomes" id="UP000295601">
    <property type="component" value="Unassembled WGS sequence"/>
</dbReference>
<keyword evidence="2" id="KW-1133">Transmembrane helix</keyword>
<protein>
    <recommendedName>
        <fullName evidence="6">LPXTG-motif cell wall-anchored protein</fullName>
    </recommendedName>
</protein>
<evidence type="ECO:0000313" key="5">
    <source>
        <dbReference type="Proteomes" id="UP000295601"/>
    </source>
</evidence>
<dbReference type="RefSeq" id="WP_133616606.1">
    <property type="nucleotide sequence ID" value="NZ_SNYA01000004.1"/>
</dbReference>
<accession>A0A4R6S174</accession>
<feature type="transmembrane region" description="Helical" evidence="2">
    <location>
        <begin position="874"/>
        <end position="895"/>
    </location>
</feature>
<reference evidence="4 5" key="1">
    <citation type="submission" date="2019-03" db="EMBL/GenBank/DDBJ databases">
        <title>Genomic analyses of the natural microbiome of Caenorhabditis elegans.</title>
        <authorList>
            <person name="Samuel B."/>
        </authorList>
    </citation>
    <scope>NUCLEOTIDE SEQUENCE [LARGE SCALE GENOMIC DNA]</scope>
    <source>
        <strain evidence="4 5">JUb18</strain>
    </source>
</reference>
<evidence type="ECO:0000256" key="3">
    <source>
        <dbReference type="SAM" id="SignalP"/>
    </source>
</evidence>
<keyword evidence="2" id="KW-0472">Membrane</keyword>
<proteinExistence type="predicted"/>
<feature type="chain" id="PRO_5020601998" description="LPXTG-motif cell wall-anchored protein" evidence="3">
    <location>
        <begin position="40"/>
        <end position="901"/>
    </location>
</feature>
<keyword evidence="3" id="KW-0732">Signal</keyword>
<keyword evidence="2" id="KW-0812">Transmembrane</keyword>
<evidence type="ECO:0000256" key="2">
    <source>
        <dbReference type="SAM" id="Phobius"/>
    </source>
</evidence>
<gene>
    <name evidence="4" type="ORF">EDF62_1582</name>
</gene>
<comment type="caution">
    <text evidence="4">The sequence shown here is derived from an EMBL/GenBank/DDBJ whole genome shotgun (WGS) entry which is preliminary data.</text>
</comment>
<feature type="signal peptide" evidence="3">
    <location>
        <begin position="1"/>
        <end position="39"/>
    </location>
</feature>
<dbReference type="OrthoDB" id="5179995at2"/>
<keyword evidence="5" id="KW-1185">Reference proteome</keyword>
<name>A0A4R6S174_9MICO</name>